<dbReference type="EMBL" id="GGEC01075952">
    <property type="protein sequence ID" value="MBX56436.1"/>
    <property type="molecule type" value="Transcribed_RNA"/>
</dbReference>
<organism evidence="1">
    <name type="scientific">Rhizophora mucronata</name>
    <name type="common">Asiatic mangrove</name>
    <dbReference type="NCBI Taxonomy" id="61149"/>
    <lineage>
        <taxon>Eukaryota</taxon>
        <taxon>Viridiplantae</taxon>
        <taxon>Streptophyta</taxon>
        <taxon>Embryophyta</taxon>
        <taxon>Tracheophyta</taxon>
        <taxon>Spermatophyta</taxon>
        <taxon>Magnoliopsida</taxon>
        <taxon>eudicotyledons</taxon>
        <taxon>Gunneridae</taxon>
        <taxon>Pentapetalae</taxon>
        <taxon>rosids</taxon>
        <taxon>fabids</taxon>
        <taxon>Malpighiales</taxon>
        <taxon>Rhizophoraceae</taxon>
        <taxon>Rhizophora</taxon>
    </lineage>
</organism>
<accession>A0A2P2PNU6</accession>
<sequence>MWAEIRVGLLIKECKDLHTPMHRKMDLRGSLERISTAISCGMQSNIFAIAEV</sequence>
<reference evidence="1" key="1">
    <citation type="submission" date="2018-02" db="EMBL/GenBank/DDBJ databases">
        <title>Rhizophora mucronata_Transcriptome.</title>
        <authorList>
            <person name="Meera S.P."/>
            <person name="Sreeshan A."/>
            <person name="Augustine A."/>
        </authorList>
    </citation>
    <scope>NUCLEOTIDE SEQUENCE</scope>
    <source>
        <tissue evidence="1">Leaf</tissue>
    </source>
</reference>
<name>A0A2P2PNU6_RHIMU</name>
<dbReference type="AlphaFoldDB" id="A0A2P2PNU6"/>
<proteinExistence type="predicted"/>
<evidence type="ECO:0000313" key="1">
    <source>
        <dbReference type="EMBL" id="MBX56436.1"/>
    </source>
</evidence>
<protein>
    <submittedName>
        <fullName evidence="1">Uncharacterized protein</fullName>
    </submittedName>
</protein>